<dbReference type="Proteomes" id="UP000544122">
    <property type="component" value="Unassembled WGS sequence"/>
</dbReference>
<dbReference type="AlphaFoldDB" id="A0A7Y4GXR2"/>
<evidence type="ECO:0000313" key="3">
    <source>
        <dbReference type="Proteomes" id="UP000544122"/>
    </source>
</evidence>
<dbReference type="SUPFAM" id="SSF55811">
    <property type="entry name" value="Nudix"/>
    <property type="match status" value="1"/>
</dbReference>
<dbReference type="InterPro" id="IPR000086">
    <property type="entry name" value="NUDIX_hydrolase_dom"/>
</dbReference>
<dbReference type="InterPro" id="IPR015797">
    <property type="entry name" value="NUDIX_hydrolase-like_dom_sf"/>
</dbReference>
<protein>
    <submittedName>
        <fullName evidence="2">NUDIX domain-containing protein</fullName>
    </submittedName>
</protein>
<organism evidence="2 3">
    <name type="scientific">Bradyrhizobium australiense</name>
    <dbReference type="NCBI Taxonomy" id="2721161"/>
    <lineage>
        <taxon>Bacteria</taxon>
        <taxon>Pseudomonadati</taxon>
        <taxon>Pseudomonadota</taxon>
        <taxon>Alphaproteobacteria</taxon>
        <taxon>Hyphomicrobiales</taxon>
        <taxon>Nitrobacteraceae</taxon>
        <taxon>Bradyrhizobium</taxon>
    </lineage>
</organism>
<evidence type="ECO:0000313" key="2">
    <source>
        <dbReference type="EMBL" id="NOJ43911.1"/>
    </source>
</evidence>
<accession>A0A7Y4GXR2</accession>
<comment type="caution">
    <text evidence="2">The sequence shown here is derived from an EMBL/GenBank/DDBJ whole genome shotgun (WGS) entry which is preliminary data.</text>
</comment>
<dbReference type="Pfam" id="PF00293">
    <property type="entry name" value="NUDIX"/>
    <property type="match status" value="1"/>
</dbReference>
<proteinExistence type="predicted"/>
<dbReference type="EMBL" id="JAAVLX010000012">
    <property type="protein sequence ID" value="NOJ43911.1"/>
    <property type="molecule type" value="Genomic_DNA"/>
</dbReference>
<evidence type="ECO:0000259" key="1">
    <source>
        <dbReference type="Pfam" id="PF00293"/>
    </source>
</evidence>
<keyword evidence="3" id="KW-1185">Reference proteome</keyword>
<feature type="domain" description="Nudix hydrolase" evidence="1">
    <location>
        <begin position="10"/>
        <end position="49"/>
    </location>
</feature>
<gene>
    <name evidence="2" type="ORF">HCN58_30915</name>
</gene>
<sequence length="59" mass="7281">MIAWTCWWQASKRGRVLLVRRRRNKRWLFPGGRRRGRETAEQCLWREIKALCGMSRHRI</sequence>
<name>A0A7Y4GXR2_9BRAD</name>
<dbReference type="GO" id="GO:0003824">
    <property type="term" value="F:catalytic activity"/>
    <property type="evidence" value="ECO:0007669"/>
    <property type="project" value="UniProtKB-ARBA"/>
</dbReference>
<reference evidence="2 3" key="1">
    <citation type="submission" date="2020-03" db="EMBL/GenBank/DDBJ databases">
        <title>Bradyrhizobium diversity isolated from nodules of Indigofera sp.</title>
        <authorList>
            <person name="Klepa M."/>
            <person name="Helene L."/>
            <person name="Hungria M."/>
        </authorList>
    </citation>
    <scope>NUCLEOTIDE SEQUENCE [LARGE SCALE GENOMIC DNA]</scope>
    <source>
        <strain evidence="2 3">WSM 1791</strain>
    </source>
</reference>
<dbReference type="Gene3D" id="3.90.79.10">
    <property type="entry name" value="Nucleoside Triphosphate Pyrophosphohydrolase"/>
    <property type="match status" value="1"/>
</dbReference>